<name>A0ABR1LF55_9PEZI</name>
<protein>
    <submittedName>
        <fullName evidence="7">Cytochrome P450</fullName>
    </submittedName>
</protein>
<evidence type="ECO:0000256" key="6">
    <source>
        <dbReference type="RuleBase" id="RU000461"/>
    </source>
</evidence>
<dbReference type="PRINTS" id="PR00465">
    <property type="entry name" value="EP450IV"/>
</dbReference>
<evidence type="ECO:0000256" key="2">
    <source>
        <dbReference type="ARBA" id="ARBA00010617"/>
    </source>
</evidence>
<dbReference type="Proteomes" id="UP001360953">
    <property type="component" value="Unassembled WGS sequence"/>
</dbReference>
<evidence type="ECO:0000256" key="5">
    <source>
        <dbReference type="ARBA" id="ARBA00023004"/>
    </source>
</evidence>
<dbReference type="InterPro" id="IPR001128">
    <property type="entry name" value="Cyt_P450"/>
</dbReference>
<keyword evidence="3 6" id="KW-0479">Metal-binding</keyword>
<comment type="cofactor">
    <cofactor evidence="1">
        <name>heme</name>
        <dbReference type="ChEBI" id="CHEBI:30413"/>
    </cofactor>
</comment>
<dbReference type="PANTHER" id="PTHR46206">
    <property type="entry name" value="CYTOCHROME P450"/>
    <property type="match status" value="1"/>
</dbReference>
<comment type="caution">
    <text evidence="7">The sequence shown here is derived from an EMBL/GenBank/DDBJ whole genome shotgun (WGS) entry which is preliminary data.</text>
</comment>
<dbReference type="EMBL" id="JBBPEH010000009">
    <property type="protein sequence ID" value="KAK7533848.1"/>
    <property type="molecule type" value="Genomic_DNA"/>
</dbReference>
<dbReference type="PANTHER" id="PTHR46206:SF7">
    <property type="entry name" value="P450, PUTATIVE (EUROFUNG)-RELATED"/>
    <property type="match status" value="1"/>
</dbReference>
<proteinExistence type="inferred from homology"/>
<dbReference type="InterPro" id="IPR017972">
    <property type="entry name" value="Cyt_P450_CS"/>
</dbReference>
<accession>A0ABR1LF55</accession>
<dbReference type="InterPro" id="IPR002403">
    <property type="entry name" value="Cyt_P450_E_grp-IV"/>
</dbReference>
<gene>
    <name evidence="7" type="ORF">J3D65DRAFT_631547</name>
</gene>
<dbReference type="GeneID" id="92033825"/>
<keyword evidence="8" id="KW-1185">Reference proteome</keyword>
<comment type="similarity">
    <text evidence="2 6">Belongs to the cytochrome P450 family.</text>
</comment>
<dbReference type="SUPFAM" id="SSF48264">
    <property type="entry name" value="Cytochrome P450"/>
    <property type="match status" value="1"/>
</dbReference>
<evidence type="ECO:0000256" key="3">
    <source>
        <dbReference type="ARBA" id="ARBA00022723"/>
    </source>
</evidence>
<dbReference type="InterPro" id="IPR036396">
    <property type="entry name" value="Cyt_P450_sf"/>
</dbReference>
<sequence>MDTLRSIPTFLPGKIDLETYGPREIHVVHVVAFLLPISYLLLVFLQRQKNVKAPLLASELDEGSRKKKFTFQCLELLQDGYEKAKAGLSMYRVTTSDGSEEVLLNHKYLKELKELPDDCLNFIEAIRISTVGDYSTITSSSAEHMAHVVKSDLTPSLPKLVPALVEEVDLSIERAFPKCEDWTVVKMNKMMLDIIPQISARIFVGEPLCRDLRWIELSRDYTLEAFAASRAIKPWHPWLRPFVYRFLPEIRVLHKTLAEAKEFMTKVAIDRGSNTKKDNVMFDWMKARSPAGYETDYKRQAMAQVSLSLAAIHTTSMASTHMLYDLAAHPEIIEELREELEVAMAETNGLNKDTLPKLKKMDSFMKESQRANPSGLTTFKRLVTKDITLKDGTFLPKGVIINVDSSMRYMDSALYEDPEEFDAWRYLRLREQTGSSSHHQFVSSNPESLFWGQGRHACPGRFFANSEIKVVLARLLLKYDLTAVGGLRPKNMVFGTSVSPNPEGEVFMKARG</sequence>
<dbReference type="CDD" id="cd11041">
    <property type="entry name" value="CYP503A1-like"/>
    <property type="match status" value="1"/>
</dbReference>
<dbReference type="PROSITE" id="PS00086">
    <property type="entry name" value="CYTOCHROME_P450"/>
    <property type="match status" value="1"/>
</dbReference>
<evidence type="ECO:0000313" key="7">
    <source>
        <dbReference type="EMBL" id="KAK7533848.1"/>
    </source>
</evidence>
<dbReference type="Pfam" id="PF00067">
    <property type="entry name" value="p450"/>
    <property type="match status" value="1"/>
</dbReference>
<dbReference type="RefSeq" id="XP_066652887.1">
    <property type="nucleotide sequence ID" value="XM_066800919.1"/>
</dbReference>
<keyword evidence="5 6" id="KW-0408">Iron</keyword>
<reference evidence="7 8" key="1">
    <citation type="submission" date="2024-04" db="EMBL/GenBank/DDBJ databases">
        <title>Phyllosticta paracitricarpa is synonymous to the EU quarantine fungus P. citricarpa based on phylogenomic analyses.</title>
        <authorList>
            <consortium name="Lawrence Berkeley National Laboratory"/>
            <person name="Van ingen-buijs V.A."/>
            <person name="Van westerhoven A.C."/>
            <person name="Haridas S."/>
            <person name="Skiadas P."/>
            <person name="Martin F."/>
            <person name="Groenewald J.Z."/>
            <person name="Crous P.W."/>
            <person name="Seidl M.F."/>
        </authorList>
    </citation>
    <scope>NUCLEOTIDE SEQUENCE [LARGE SCALE GENOMIC DNA]</scope>
    <source>
        <strain evidence="7 8">CPC 17464</strain>
    </source>
</reference>
<organism evidence="7 8">
    <name type="scientific">Phyllosticta citribraziliensis</name>
    <dbReference type="NCBI Taxonomy" id="989973"/>
    <lineage>
        <taxon>Eukaryota</taxon>
        <taxon>Fungi</taxon>
        <taxon>Dikarya</taxon>
        <taxon>Ascomycota</taxon>
        <taxon>Pezizomycotina</taxon>
        <taxon>Dothideomycetes</taxon>
        <taxon>Dothideomycetes incertae sedis</taxon>
        <taxon>Botryosphaeriales</taxon>
        <taxon>Phyllostictaceae</taxon>
        <taxon>Phyllosticta</taxon>
    </lineage>
</organism>
<keyword evidence="4 6" id="KW-0560">Oxidoreductase</keyword>
<evidence type="ECO:0000256" key="4">
    <source>
        <dbReference type="ARBA" id="ARBA00023002"/>
    </source>
</evidence>
<dbReference type="Gene3D" id="1.10.630.10">
    <property type="entry name" value="Cytochrome P450"/>
    <property type="match status" value="1"/>
</dbReference>
<keyword evidence="6" id="KW-0349">Heme</keyword>
<evidence type="ECO:0000313" key="8">
    <source>
        <dbReference type="Proteomes" id="UP001360953"/>
    </source>
</evidence>
<keyword evidence="6" id="KW-0503">Monooxygenase</keyword>
<evidence type="ECO:0000256" key="1">
    <source>
        <dbReference type="ARBA" id="ARBA00001971"/>
    </source>
</evidence>